<dbReference type="Proteomes" id="UP000002417">
    <property type="component" value="Chromosome"/>
</dbReference>
<dbReference type="InterPro" id="IPR025737">
    <property type="entry name" value="FApF"/>
</dbReference>
<dbReference type="AlphaFoldDB" id="A7IKU9"/>
<evidence type="ECO:0000256" key="1">
    <source>
        <dbReference type="SAM" id="SignalP"/>
    </source>
</evidence>
<dbReference type="KEGG" id="xau:Xaut_3413"/>
<name>A7IKU9_XANP2</name>
<sequence length="328" mass="34641">MRTKERSAHAATFAAGLSSLAVLSLAPAPAEAAENGIGFYLLGGRGPMAGYIPPPGFYVQDDVYYYSGSIGGNKQFPSGGQILAEVNAQIVADFLTATWVLPTEVFGGNLAVGLLLPLGQPDVSADVLVNPVAVNPVSRRATDSAFIFGDPVATMSLGWHSGNWHWNVTGLLNIPVGDYREGEIANLAFHRVAADVSGAITWLDPTSGWEASAAVGVTFNGTNPVTEYTTGTEFHAEWAVTKMLTKQFSLGLVGYFYDQITGDSGPGARLGPFEGRAIALGGTVAYNFEFAGTPLSTRVKIYREFDVVNRLEGTAGYFTVAFPLTGAK</sequence>
<dbReference type="Pfam" id="PF13557">
    <property type="entry name" value="Phenol_MetA_deg"/>
    <property type="match status" value="1"/>
</dbReference>
<reference evidence="2 3" key="1">
    <citation type="submission" date="2007-07" db="EMBL/GenBank/DDBJ databases">
        <title>Complete sequence of chromosome of Xanthobacter autotrophicus Py2.</title>
        <authorList>
            <consortium name="US DOE Joint Genome Institute"/>
            <person name="Copeland A."/>
            <person name="Lucas S."/>
            <person name="Lapidus A."/>
            <person name="Barry K."/>
            <person name="Glavina del Rio T."/>
            <person name="Hammon N."/>
            <person name="Israni S."/>
            <person name="Dalin E."/>
            <person name="Tice H."/>
            <person name="Pitluck S."/>
            <person name="Sims D."/>
            <person name="Brettin T."/>
            <person name="Bruce D."/>
            <person name="Detter J.C."/>
            <person name="Han C."/>
            <person name="Tapia R."/>
            <person name="Brainard J."/>
            <person name="Schmutz J."/>
            <person name="Larimer F."/>
            <person name="Land M."/>
            <person name="Hauser L."/>
            <person name="Kyrpides N."/>
            <person name="Kim E."/>
            <person name="Ensigns S.A."/>
            <person name="Richardson P."/>
        </authorList>
    </citation>
    <scope>NUCLEOTIDE SEQUENCE [LARGE SCALE GENOMIC DNA]</scope>
    <source>
        <strain evidence="3">ATCC BAA-1158 / Py2</strain>
    </source>
</reference>
<proteinExistence type="predicted"/>
<organism evidence="2 3">
    <name type="scientific">Xanthobacter autotrophicus (strain ATCC BAA-1158 / Py2)</name>
    <dbReference type="NCBI Taxonomy" id="78245"/>
    <lineage>
        <taxon>Bacteria</taxon>
        <taxon>Pseudomonadati</taxon>
        <taxon>Pseudomonadota</taxon>
        <taxon>Alphaproteobacteria</taxon>
        <taxon>Hyphomicrobiales</taxon>
        <taxon>Xanthobacteraceae</taxon>
        <taxon>Xanthobacter</taxon>
    </lineage>
</organism>
<dbReference type="STRING" id="78245.Xaut_3413"/>
<gene>
    <name evidence="2" type="ordered locus">Xaut_3413</name>
</gene>
<dbReference type="EMBL" id="CP000781">
    <property type="protein sequence ID" value="ABS68642.1"/>
    <property type="molecule type" value="Genomic_DNA"/>
</dbReference>
<feature type="signal peptide" evidence="1">
    <location>
        <begin position="1"/>
        <end position="32"/>
    </location>
</feature>
<evidence type="ECO:0008006" key="4">
    <source>
        <dbReference type="Google" id="ProtNLM"/>
    </source>
</evidence>
<dbReference type="PhylomeDB" id="A7IKU9"/>
<accession>A7IKU9</accession>
<dbReference type="eggNOG" id="COG4313">
    <property type="taxonomic scope" value="Bacteria"/>
</dbReference>
<keyword evidence="3" id="KW-1185">Reference proteome</keyword>
<feature type="chain" id="PRO_5002710270" description="Phenol degradation protein meta" evidence="1">
    <location>
        <begin position="33"/>
        <end position="328"/>
    </location>
</feature>
<dbReference type="HOGENOM" id="CLU_066206_0_0_5"/>
<dbReference type="OrthoDB" id="7372889at2"/>
<protein>
    <recommendedName>
        <fullName evidence="4">Phenol degradation protein meta</fullName>
    </recommendedName>
</protein>
<evidence type="ECO:0000313" key="3">
    <source>
        <dbReference type="Proteomes" id="UP000002417"/>
    </source>
</evidence>
<evidence type="ECO:0000313" key="2">
    <source>
        <dbReference type="EMBL" id="ABS68642.1"/>
    </source>
</evidence>
<keyword evidence="1" id="KW-0732">Signal</keyword>